<organism evidence="2 3">
    <name type="scientific">Tepidibacter hydrothermalis</name>
    <dbReference type="NCBI Taxonomy" id="3036126"/>
    <lineage>
        <taxon>Bacteria</taxon>
        <taxon>Bacillati</taxon>
        <taxon>Bacillota</taxon>
        <taxon>Clostridia</taxon>
        <taxon>Peptostreptococcales</taxon>
        <taxon>Peptostreptococcaceae</taxon>
        <taxon>Tepidibacter</taxon>
    </lineage>
</organism>
<protein>
    <submittedName>
        <fullName evidence="2">Uncharacterized protein</fullName>
    </submittedName>
</protein>
<proteinExistence type="predicted"/>
<gene>
    <name evidence="2" type="ORF">P4S50_10115</name>
</gene>
<dbReference type="RefSeq" id="WP_277730663.1">
    <property type="nucleotide sequence ID" value="NZ_CP120733.1"/>
</dbReference>
<feature type="transmembrane region" description="Helical" evidence="1">
    <location>
        <begin position="13"/>
        <end position="29"/>
    </location>
</feature>
<evidence type="ECO:0000256" key="1">
    <source>
        <dbReference type="SAM" id="Phobius"/>
    </source>
</evidence>
<evidence type="ECO:0000313" key="3">
    <source>
        <dbReference type="Proteomes" id="UP001222800"/>
    </source>
</evidence>
<keyword evidence="1" id="KW-1133">Transmembrane helix</keyword>
<dbReference type="Proteomes" id="UP001222800">
    <property type="component" value="Chromosome"/>
</dbReference>
<keyword evidence="1" id="KW-0472">Membrane</keyword>
<evidence type="ECO:0000313" key="2">
    <source>
        <dbReference type="EMBL" id="WFD08752.1"/>
    </source>
</evidence>
<keyword evidence="1" id="KW-0812">Transmembrane</keyword>
<name>A0ABY8E792_9FIRM</name>
<sequence>MDSKKKMFYSVDMDPHFIAVNIIALLYALKRFDEKRKFKFPQKLSSLIYFINAEDNVSLFKLKLDKEYKLKLLDYERLNNIFLKSKIIEPQINRVLNTLNDKGYICTCYNNNELSIYLNKKKCKFICEEIFSDLIKNTIEIQKIYIKISSVQYETYYSKLFKGIEYNE</sequence>
<accession>A0ABY8E792</accession>
<reference evidence="2 3" key="1">
    <citation type="submission" date="2023-03" db="EMBL/GenBank/DDBJ databases">
        <title>Complete genome sequence of Tepidibacter sp. SWIR-1, isolated from a deep-sea hydrothermal vent.</title>
        <authorList>
            <person name="Li X."/>
        </authorList>
    </citation>
    <scope>NUCLEOTIDE SEQUENCE [LARGE SCALE GENOMIC DNA]</scope>
    <source>
        <strain evidence="2 3">SWIR-1</strain>
    </source>
</reference>
<dbReference type="EMBL" id="CP120733">
    <property type="protein sequence ID" value="WFD08752.1"/>
    <property type="molecule type" value="Genomic_DNA"/>
</dbReference>
<keyword evidence="3" id="KW-1185">Reference proteome</keyword>